<organism evidence="2 3">
    <name type="scientific">Steinernema hermaphroditum</name>
    <dbReference type="NCBI Taxonomy" id="289476"/>
    <lineage>
        <taxon>Eukaryota</taxon>
        <taxon>Metazoa</taxon>
        <taxon>Ecdysozoa</taxon>
        <taxon>Nematoda</taxon>
        <taxon>Chromadorea</taxon>
        <taxon>Rhabditida</taxon>
        <taxon>Tylenchina</taxon>
        <taxon>Panagrolaimomorpha</taxon>
        <taxon>Strongyloidoidea</taxon>
        <taxon>Steinernematidae</taxon>
        <taxon>Steinernema</taxon>
    </lineage>
</organism>
<feature type="transmembrane region" description="Helical" evidence="1">
    <location>
        <begin position="27"/>
        <end position="48"/>
    </location>
</feature>
<comment type="caution">
    <text evidence="2">The sequence shown here is derived from an EMBL/GenBank/DDBJ whole genome shotgun (WGS) entry which is preliminary data.</text>
</comment>
<keyword evidence="1" id="KW-1133">Transmembrane helix</keyword>
<keyword evidence="3" id="KW-1185">Reference proteome</keyword>
<accession>A0AA39LEH1</accession>
<protein>
    <submittedName>
        <fullName evidence="2">Uncharacterized protein</fullName>
    </submittedName>
</protein>
<evidence type="ECO:0000313" key="2">
    <source>
        <dbReference type="EMBL" id="KAK0394069.1"/>
    </source>
</evidence>
<reference evidence="2" key="1">
    <citation type="submission" date="2023-06" db="EMBL/GenBank/DDBJ databases">
        <title>Genomic analysis of the entomopathogenic nematode Steinernema hermaphroditum.</title>
        <authorList>
            <person name="Schwarz E.M."/>
            <person name="Heppert J.K."/>
            <person name="Baniya A."/>
            <person name="Schwartz H.T."/>
            <person name="Tan C.-H."/>
            <person name="Antoshechkin I."/>
            <person name="Sternberg P.W."/>
            <person name="Goodrich-Blair H."/>
            <person name="Dillman A.R."/>
        </authorList>
    </citation>
    <scope>NUCLEOTIDE SEQUENCE</scope>
    <source>
        <strain evidence="2">PS9179</strain>
        <tissue evidence="2">Whole animal</tissue>
    </source>
</reference>
<sequence length="87" mass="9685">MSASLDSLIESSTSAISQKNGEPGDDFWIVAIVVLLLDFALLIALYCHKRMAEMRKRRIIRDLEANTKPGGNLPTGPTYLEHQILVM</sequence>
<evidence type="ECO:0000256" key="1">
    <source>
        <dbReference type="SAM" id="Phobius"/>
    </source>
</evidence>
<dbReference type="EMBL" id="JAUCMV010000005">
    <property type="protein sequence ID" value="KAK0394069.1"/>
    <property type="molecule type" value="Genomic_DNA"/>
</dbReference>
<name>A0AA39LEH1_9BILA</name>
<evidence type="ECO:0000313" key="3">
    <source>
        <dbReference type="Proteomes" id="UP001175271"/>
    </source>
</evidence>
<dbReference type="AlphaFoldDB" id="A0AA39LEH1"/>
<gene>
    <name evidence="2" type="ORF">QR680_000554</name>
</gene>
<proteinExistence type="predicted"/>
<dbReference type="Proteomes" id="UP001175271">
    <property type="component" value="Unassembled WGS sequence"/>
</dbReference>
<keyword evidence="1" id="KW-0812">Transmembrane</keyword>
<keyword evidence="1" id="KW-0472">Membrane</keyword>